<dbReference type="Gene3D" id="4.10.240.10">
    <property type="entry name" value="Zn(2)-C6 fungal-type DNA-binding domain"/>
    <property type="match status" value="1"/>
</dbReference>
<dbReference type="PANTHER" id="PTHR31313">
    <property type="entry name" value="TY1 ENHANCER ACTIVATOR"/>
    <property type="match status" value="1"/>
</dbReference>
<accession>A0A6G1G1K2</accession>
<dbReference type="Proteomes" id="UP000504638">
    <property type="component" value="Unplaced"/>
</dbReference>
<protein>
    <recommendedName>
        <fullName evidence="10">Zn(2)-C6 fungal-type domain-containing protein</fullName>
    </recommendedName>
</protein>
<keyword evidence="7" id="KW-0539">Nucleus</keyword>
<dbReference type="CDD" id="cd00067">
    <property type="entry name" value="GAL4"/>
    <property type="match status" value="1"/>
</dbReference>
<dbReference type="InterPro" id="IPR001138">
    <property type="entry name" value="Zn2Cys6_DnaBD"/>
</dbReference>
<keyword evidence="6" id="KW-0804">Transcription</keyword>
<keyword evidence="4" id="KW-0805">Transcription regulation</keyword>
<evidence type="ECO:0000256" key="8">
    <source>
        <dbReference type="SAM" id="Coils"/>
    </source>
</evidence>
<dbReference type="OrthoDB" id="3937906at2759"/>
<dbReference type="GO" id="GO:0000981">
    <property type="term" value="F:DNA-binding transcription factor activity, RNA polymerase II-specific"/>
    <property type="evidence" value="ECO:0007669"/>
    <property type="project" value="InterPro"/>
</dbReference>
<dbReference type="EMBL" id="ML975159">
    <property type="protein sequence ID" value="KAF1811923.1"/>
    <property type="molecule type" value="Genomic_DNA"/>
</dbReference>
<feature type="compositionally biased region" description="Basic and acidic residues" evidence="9">
    <location>
        <begin position="130"/>
        <end position="142"/>
    </location>
</feature>
<feature type="compositionally biased region" description="Basic and acidic residues" evidence="9">
    <location>
        <begin position="813"/>
        <end position="823"/>
    </location>
</feature>
<feature type="compositionally biased region" description="Basic and acidic residues" evidence="9">
    <location>
        <begin position="783"/>
        <end position="795"/>
    </location>
</feature>
<feature type="compositionally biased region" description="Pro residues" evidence="9">
    <location>
        <begin position="690"/>
        <end position="700"/>
    </location>
</feature>
<dbReference type="InterPro" id="IPR036864">
    <property type="entry name" value="Zn2-C6_fun-type_DNA-bd_sf"/>
</dbReference>
<evidence type="ECO:0000259" key="10">
    <source>
        <dbReference type="PROSITE" id="PS50048"/>
    </source>
</evidence>
<dbReference type="SUPFAM" id="SSF57701">
    <property type="entry name" value="Zn2/Cys6 DNA-binding domain"/>
    <property type="match status" value="1"/>
</dbReference>
<evidence type="ECO:0000256" key="7">
    <source>
        <dbReference type="ARBA" id="ARBA00023242"/>
    </source>
</evidence>
<evidence type="ECO:0000256" key="6">
    <source>
        <dbReference type="ARBA" id="ARBA00023163"/>
    </source>
</evidence>
<feature type="region of interest" description="Disordered" evidence="9">
    <location>
        <begin position="1"/>
        <end position="22"/>
    </location>
</feature>
<dbReference type="RefSeq" id="XP_033533554.1">
    <property type="nucleotide sequence ID" value="XM_033678125.1"/>
</dbReference>
<evidence type="ECO:0000256" key="4">
    <source>
        <dbReference type="ARBA" id="ARBA00023015"/>
    </source>
</evidence>
<dbReference type="Pfam" id="PF00172">
    <property type="entry name" value="Zn_clus"/>
    <property type="match status" value="1"/>
</dbReference>
<feature type="compositionally biased region" description="Polar residues" evidence="9">
    <location>
        <begin position="92"/>
        <end position="114"/>
    </location>
</feature>
<name>A0A6G1G1K2_9PEZI</name>
<evidence type="ECO:0000313" key="13">
    <source>
        <dbReference type="RefSeq" id="XP_033533554.1"/>
    </source>
</evidence>
<evidence type="ECO:0000256" key="9">
    <source>
        <dbReference type="SAM" id="MobiDB-lite"/>
    </source>
</evidence>
<proteinExistence type="predicted"/>
<dbReference type="CDD" id="cd12148">
    <property type="entry name" value="fungal_TF_MHR"/>
    <property type="match status" value="1"/>
</dbReference>
<sequence length="829" mass="90693">MASDGSESKSRKRKTPAHVSPNACTNCKKARAKCDGNDPNPCTRCASRRIEISCHYEVHVKTVKEEMVRKIRQLEAQNQDLMARLNELGSKDQGTSSLATAEAPSNRQPQTSLINCVHRTEQILGLAPTEPRDQSDSVEDTRPTFSSPPIPTLPPQNSTQQRSSSVQMLDLGPTQVYTPYPNSTGTTLLPSSTLSFPGMPSLPTFASQRSVPSLPSMASTTSFTLNIDDQPRGGNGASVELIDHLLSLYCTWWGPISPIVPNSAFPISNKNSMGHPDGKRFSSTALTSAACALGSLMLSDPQRDVRGGARSRSRPRGSATDSAEFAGVGIYFAEHALRELDAPFEACAALMLSHSTAYVLLALYEKSNASLRRGKSFLQCAMELVAKLRVGTSSSAGPSRLDRQQRAVASRIGATTRMLGAVTYSPPLFTWTSGYSTAEMEDLRWIENEPDYWWPYRFPYDSNTARIGRTALGKDTSMLQKLQETSGSISEYWYAPCEHNLGAEARARQFMRLAEKLDQSRGNIEQLYSAPRPQLAAQEQLPELLAFRVSYVGSVVLLLRPLLSHSEGLHRRDTSGSIVAQIKSMTRDGRRTLELFQNLYSSRHMHVILAYWCCILTEGAFAAFEYQASDWANSHQSHDLPFQRHSEERDEIISFATSMLHEMSSTHQMAESLAELIRRAAEESGLPGPSGVPPTAPPLSAPGGIYNTSSAFKSRRRSASAMSSAALTVDTCLDTSGWLGLGPPSVHLDSASAEAILVSWSRVPNIDIPPLILSPGDISPALGDDRHPQRAKEGEMGDTSALNARRSHGGMSRNEERRKRVGIERLVNP</sequence>
<comment type="subcellular location">
    <subcellularLocation>
        <location evidence="1">Nucleus</location>
    </subcellularLocation>
</comment>
<dbReference type="GO" id="GO:0005634">
    <property type="term" value="C:nucleus"/>
    <property type="evidence" value="ECO:0007669"/>
    <property type="project" value="UniProtKB-SubCell"/>
</dbReference>
<keyword evidence="5" id="KW-0238">DNA-binding</keyword>
<evidence type="ECO:0000256" key="3">
    <source>
        <dbReference type="ARBA" id="ARBA00022833"/>
    </source>
</evidence>
<evidence type="ECO:0000256" key="1">
    <source>
        <dbReference type="ARBA" id="ARBA00004123"/>
    </source>
</evidence>
<evidence type="ECO:0000313" key="11">
    <source>
        <dbReference type="EMBL" id="KAF1811923.1"/>
    </source>
</evidence>
<reference evidence="13" key="2">
    <citation type="submission" date="2020-04" db="EMBL/GenBank/DDBJ databases">
        <authorList>
            <consortium name="NCBI Genome Project"/>
        </authorList>
    </citation>
    <scope>NUCLEOTIDE SEQUENCE</scope>
    <source>
        <strain evidence="13">CBS 781.70</strain>
    </source>
</reference>
<dbReference type="SMART" id="SM00066">
    <property type="entry name" value="GAL4"/>
    <property type="match status" value="1"/>
</dbReference>
<evidence type="ECO:0000256" key="2">
    <source>
        <dbReference type="ARBA" id="ARBA00022723"/>
    </source>
</evidence>
<gene>
    <name evidence="11 13" type="ORF">P152DRAFT_449728</name>
</gene>
<dbReference type="GO" id="GO:0003677">
    <property type="term" value="F:DNA binding"/>
    <property type="evidence" value="ECO:0007669"/>
    <property type="project" value="UniProtKB-KW"/>
</dbReference>
<evidence type="ECO:0000313" key="12">
    <source>
        <dbReference type="Proteomes" id="UP000504638"/>
    </source>
</evidence>
<dbReference type="GeneID" id="54418695"/>
<dbReference type="PANTHER" id="PTHR31313:SF81">
    <property type="entry name" value="TY1 ENHANCER ACTIVATOR"/>
    <property type="match status" value="1"/>
</dbReference>
<feature type="region of interest" description="Disordered" evidence="9">
    <location>
        <begin position="91"/>
        <end position="165"/>
    </location>
</feature>
<reference evidence="13" key="3">
    <citation type="submission" date="2025-04" db="UniProtKB">
        <authorList>
            <consortium name="RefSeq"/>
        </authorList>
    </citation>
    <scope>IDENTIFICATION</scope>
    <source>
        <strain evidence="13">CBS 781.70</strain>
    </source>
</reference>
<dbReference type="AlphaFoldDB" id="A0A6G1G1K2"/>
<feature type="compositionally biased region" description="Low complexity" evidence="9">
    <location>
        <begin position="183"/>
        <end position="192"/>
    </location>
</feature>
<feature type="region of interest" description="Disordered" evidence="9">
    <location>
        <begin position="683"/>
        <end position="704"/>
    </location>
</feature>
<evidence type="ECO:0000256" key="5">
    <source>
        <dbReference type="ARBA" id="ARBA00023125"/>
    </source>
</evidence>
<keyword evidence="12" id="KW-1185">Reference proteome</keyword>
<keyword evidence="8" id="KW-0175">Coiled coil</keyword>
<dbReference type="GO" id="GO:0008270">
    <property type="term" value="F:zinc ion binding"/>
    <property type="evidence" value="ECO:0007669"/>
    <property type="project" value="InterPro"/>
</dbReference>
<feature type="region of interest" description="Disordered" evidence="9">
    <location>
        <begin position="173"/>
        <end position="192"/>
    </location>
</feature>
<keyword evidence="2" id="KW-0479">Metal-binding</keyword>
<dbReference type="InterPro" id="IPR051615">
    <property type="entry name" value="Transcr_Regulatory_Elem"/>
</dbReference>
<dbReference type="PROSITE" id="PS00463">
    <property type="entry name" value="ZN2_CY6_FUNGAL_1"/>
    <property type="match status" value="1"/>
</dbReference>
<feature type="coiled-coil region" evidence="8">
    <location>
        <begin position="60"/>
        <end position="91"/>
    </location>
</feature>
<reference evidence="11 13" key="1">
    <citation type="submission" date="2020-01" db="EMBL/GenBank/DDBJ databases">
        <authorList>
            <consortium name="DOE Joint Genome Institute"/>
            <person name="Haridas S."/>
            <person name="Albert R."/>
            <person name="Binder M."/>
            <person name="Bloem J."/>
            <person name="Labutti K."/>
            <person name="Salamov A."/>
            <person name="Andreopoulos B."/>
            <person name="Baker S.E."/>
            <person name="Barry K."/>
            <person name="Bills G."/>
            <person name="Bluhm B.H."/>
            <person name="Cannon C."/>
            <person name="Castanera R."/>
            <person name="Culley D.E."/>
            <person name="Daum C."/>
            <person name="Ezra D."/>
            <person name="Gonzalez J.B."/>
            <person name="Henrissat B."/>
            <person name="Kuo A."/>
            <person name="Liang C."/>
            <person name="Lipzen A."/>
            <person name="Lutzoni F."/>
            <person name="Magnuson J."/>
            <person name="Mondo S."/>
            <person name="Nolan M."/>
            <person name="Ohm R."/>
            <person name="Pangilinan J."/>
            <person name="Park H.-J."/>
            <person name="Ramirez L."/>
            <person name="Alfaro M."/>
            <person name="Sun H."/>
            <person name="Tritt A."/>
            <person name="Yoshinaga Y."/>
            <person name="Zwiers L.-H."/>
            <person name="Turgeon B.G."/>
            <person name="Goodwin S.B."/>
            <person name="Spatafora J.W."/>
            <person name="Crous P.W."/>
            <person name="Grigoriev I.V."/>
        </authorList>
    </citation>
    <scope>NUCLEOTIDE SEQUENCE</scope>
    <source>
        <strain evidence="11 13">CBS 781.70</strain>
    </source>
</reference>
<keyword evidence="3" id="KW-0862">Zinc</keyword>
<feature type="compositionally biased region" description="Polar residues" evidence="9">
    <location>
        <begin position="155"/>
        <end position="165"/>
    </location>
</feature>
<feature type="region of interest" description="Disordered" evidence="9">
    <location>
        <begin position="777"/>
        <end position="829"/>
    </location>
</feature>
<dbReference type="PROSITE" id="PS50048">
    <property type="entry name" value="ZN2_CY6_FUNGAL_2"/>
    <property type="match status" value="1"/>
</dbReference>
<organism evidence="11">
    <name type="scientific">Eremomyces bilateralis CBS 781.70</name>
    <dbReference type="NCBI Taxonomy" id="1392243"/>
    <lineage>
        <taxon>Eukaryota</taxon>
        <taxon>Fungi</taxon>
        <taxon>Dikarya</taxon>
        <taxon>Ascomycota</taxon>
        <taxon>Pezizomycotina</taxon>
        <taxon>Dothideomycetes</taxon>
        <taxon>Dothideomycetes incertae sedis</taxon>
        <taxon>Eremomycetales</taxon>
        <taxon>Eremomycetaceae</taxon>
        <taxon>Eremomyces</taxon>
    </lineage>
</organism>
<feature type="domain" description="Zn(2)-C6 fungal-type" evidence="10">
    <location>
        <begin position="23"/>
        <end position="56"/>
    </location>
</feature>